<keyword evidence="2 4" id="KW-0460">Magnesium</keyword>
<keyword evidence="4" id="KW-0474">Menaquinone biosynthesis</keyword>
<name>A0A4D6HAQ5_9EURY</name>
<comment type="pathway">
    <text evidence="4">Quinol/quinone metabolism; menaquinone biosynthesis.</text>
</comment>
<dbReference type="STRING" id="1457250.GCA_000755225_02464"/>
<dbReference type="Proteomes" id="UP000296706">
    <property type="component" value="Chromosome"/>
</dbReference>
<comment type="catalytic activity">
    <reaction evidence="4">
        <text>(1R,6R)-6-hydroxy-2-succinyl-cyclohexa-2,4-diene-1-carboxylate = 2-succinylbenzoate + H2O</text>
        <dbReference type="Rhea" id="RHEA:10196"/>
        <dbReference type="ChEBI" id="CHEBI:15377"/>
        <dbReference type="ChEBI" id="CHEBI:18325"/>
        <dbReference type="ChEBI" id="CHEBI:58689"/>
        <dbReference type="EC" id="4.2.1.113"/>
    </reaction>
</comment>
<dbReference type="PROSITE" id="PS00909">
    <property type="entry name" value="MR_MLE_2"/>
    <property type="match status" value="1"/>
</dbReference>
<dbReference type="GO" id="GO:0009234">
    <property type="term" value="P:menaquinone biosynthetic process"/>
    <property type="evidence" value="ECO:0007669"/>
    <property type="project" value="UniProtKB-UniRule"/>
</dbReference>
<dbReference type="InterPro" id="IPR036849">
    <property type="entry name" value="Enolase-like_C_sf"/>
</dbReference>
<dbReference type="PANTHER" id="PTHR48073:SF2">
    <property type="entry name" value="O-SUCCINYLBENZOATE SYNTHASE"/>
    <property type="match status" value="1"/>
</dbReference>
<protein>
    <recommendedName>
        <fullName evidence="4">o-succinylbenzoate synthase</fullName>
        <shortName evidence="4">OSB synthase</shortName>
        <shortName evidence="4">OSBS</shortName>
        <ecNumber evidence="4">4.2.1.113</ecNumber>
    </recommendedName>
    <alternativeName>
        <fullName evidence="4">4-(2'-carboxyphenyl)-4-oxybutyric acid synthase</fullName>
    </alternativeName>
    <alternativeName>
        <fullName evidence="4">o-succinylbenzoic acid synthase</fullName>
    </alternativeName>
</protein>
<dbReference type="PANTHER" id="PTHR48073">
    <property type="entry name" value="O-SUCCINYLBENZOATE SYNTHASE-RELATED"/>
    <property type="match status" value="1"/>
</dbReference>
<evidence type="ECO:0000256" key="2">
    <source>
        <dbReference type="ARBA" id="ARBA00022842"/>
    </source>
</evidence>
<evidence type="ECO:0000313" key="7">
    <source>
        <dbReference type="Proteomes" id="UP000296706"/>
    </source>
</evidence>
<dbReference type="SFLD" id="SFLDG00180">
    <property type="entry name" value="muconate_cycloisomerase"/>
    <property type="match status" value="1"/>
</dbReference>
<feature type="binding site" evidence="4">
    <location>
        <position position="214"/>
    </location>
    <ligand>
        <name>Mg(2+)</name>
        <dbReference type="ChEBI" id="CHEBI:18420"/>
    </ligand>
</feature>
<feature type="active site" description="Proton donor" evidence="4">
    <location>
        <position position="159"/>
    </location>
</feature>
<dbReference type="InterPro" id="IPR010196">
    <property type="entry name" value="OSB_synthase_MenC1"/>
</dbReference>
<dbReference type="SFLD" id="SFLDF00009">
    <property type="entry name" value="o-succinylbenzoate_synthase"/>
    <property type="match status" value="1"/>
</dbReference>
<dbReference type="EMBL" id="CP031310">
    <property type="protein sequence ID" value="QCC49857.1"/>
    <property type="molecule type" value="Genomic_DNA"/>
</dbReference>
<organism evidence="6 7">
    <name type="scientific">Halapricum salinum</name>
    <dbReference type="NCBI Taxonomy" id="1457250"/>
    <lineage>
        <taxon>Archaea</taxon>
        <taxon>Methanobacteriati</taxon>
        <taxon>Methanobacteriota</taxon>
        <taxon>Stenosarchaea group</taxon>
        <taxon>Halobacteria</taxon>
        <taxon>Halobacteriales</taxon>
        <taxon>Haloarculaceae</taxon>
        <taxon>Halapricum</taxon>
    </lineage>
</organism>
<proteinExistence type="inferred from homology"/>
<feature type="active site" description="Proton acceptor" evidence="4">
    <location>
        <position position="261"/>
    </location>
</feature>
<dbReference type="GO" id="GO:0009063">
    <property type="term" value="P:amino acid catabolic process"/>
    <property type="evidence" value="ECO:0007669"/>
    <property type="project" value="InterPro"/>
</dbReference>
<dbReference type="GeneID" id="39846372"/>
<dbReference type="UniPathway" id="UPA01057">
    <property type="reaction ID" value="UER00165"/>
</dbReference>
<evidence type="ECO:0000256" key="3">
    <source>
        <dbReference type="ARBA" id="ARBA00023239"/>
    </source>
</evidence>
<keyword evidence="7" id="KW-1185">Reference proteome</keyword>
<dbReference type="OrthoDB" id="214520at2157"/>
<dbReference type="CDD" id="cd03320">
    <property type="entry name" value="OSBS"/>
    <property type="match status" value="1"/>
</dbReference>
<comment type="pathway">
    <text evidence="4">Quinol/quinone metabolism; 1,4-dihydroxy-2-naphthoate biosynthesis; 1,4-dihydroxy-2-naphthoate from chorismate: step 4/7.</text>
</comment>
<dbReference type="HAMAP" id="MF_00470">
    <property type="entry name" value="MenC_1"/>
    <property type="match status" value="1"/>
</dbReference>
<keyword evidence="1 4" id="KW-0479">Metal-binding</keyword>
<gene>
    <name evidence="4" type="primary">menC</name>
    <name evidence="6" type="ORF">DV733_00845</name>
</gene>
<dbReference type="InterPro" id="IPR013342">
    <property type="entry name" value="Mandelate_racemase_C"/>
</dbReference>
<dbReference type="SUPFAM" id="SSF54826">
    <property type="entry name" value="Enolase N-terminal domain-like"/>
    <property type="match status" value="1"/>
</dbReference>
<accession>A0A4D6HAQ5</accession>
<comment type="function">
    <text evidence="4">Converts 2-succinyl-6-hydroxy-2,4-cyclohexadiene-1-carboxylate (SHCHC) to 2-succinylbenzoate (OSB).</text>
</comment>
<dbReference type="KEGG" id="hsn:DV733_00845"/>
<dbReference type="InterPro" id="IPR029017">
    <property type="entry name" value="Enolase-like_N"/>
</dbReference>
<feature type="binding site" evidence="4">
    <location>
        <position position="238"/>
    </location>
    <ligand>
        <name>Mg(2+)</name>
        <dbReference type="ChEBI" id="CHEBI:18420"/>
    </ligand>
</feature>
<comment type="cofactor">
    <cofactor evidence="4">
        <name>a divalent metal cation</name>
        <dbReference type="ChEBI" id="CHEBI:60240"/>
    </cofactor>
</comment>
<dbReference type="SFLD" id="SFLDS00001">
    <property type="entry name" value="Enolase"/>
    <property type="match status" value="1"/>
</dbReference>
<dbReference type="InterPro" id="IPR018110">
    <property type="entry name" value="Mandel_Rmase/mucon_lact_enz_CS"/>
</dbReference>
<keyword evidence="3 4" id="KW-0456">Lyase</keyword>
<dbReference type="GO" id="GO:0043748">
    <property type="term" value="F:O-succinylbenzoate synthase activity"/>
    <property type="evidence" value="ECO:0007669"/>
    <property type="project" value="UniProtKB-EC"/>
</dbReference>
<dbReference type="Gene3D" id="3.30.390.10">
    <property type="entry name" value="Enolase-like, N-terminal domain"/>
    <property type="match status" value="1"/>
</dbReference>
<dbReference type="GO" id="GO:0000287">
    <property type="term" value="F:magnesium ion binding"/>
    <property type="evidence" value="ECO:0007669"/>
    <property type="project" value="UniProtKB-UniRule"/>
</dbReference>
<dbReference type="AlphaFoldDB" id="A0A4D6HAQ5"/>
<dbReference type="Gene3D" id="3.20.20.120">
    <property type="entry name" value="Enolase-like C-terminal domain"/>
    <property type="match status" value="1"/>
</dbReference>
<feature type="binding site" evidence="4">
    <location>
        <position position="188"/>
    </location>
    <ligand>
        <name>Mg(2+)</name>
        <dbReference type="ChEBI" id="CHEBI:18420"/>
    </ligand>
</feature>
<dbReference type="RefSeq" id="WP_049993301.1">
    <property type="nucleotide sequence ID" value="NZ_CP031310.1"/>
</dbReference>
<dbReference type="SMART" id="SM00922">
    <property type="entry name" value="MR_MLE"/>
    <property type="match status" value="1"/>
</dbReference>
<evidence type="ECO:0000256" key="1">
    <source>
        <dbReference type="ARBA" id="ARBA00022723"/>
    </source>
</evidence>
<comment type="similarity">
    <text evidence="4">Belongs to the mandelate racemase/muconate lactonizing enzyme family. MenC type 1 subfamily.</text>
</comment>
<evidence type="ECO:0000313" key="6">
    <source>
        <dbReference type="EMBL" id="QCC49857.1"/>
    </source>
</evidence>
<dbReference type="SUPFAM" id="SSF51604">
    <property type="entry name" value="Enolase C-terminal domain-like"/>
    <property type="match status" value="1"/>
</dbReference>
<dbReference type="InterPro" id="IPR029065">
    <property type="entry name" value="Enolase_C-like"/>
</dbReference>
<evidence type="ECO:0000259" key="5">
    <source>
        <dbReference type="SMART" id="SM00922"/>
    </source>
</evidence>
<evidence type="ECO:0000256" key="4">
    <source>
        <dbReference type="HAMAP-Rule" id="MF_00470"/>
    </source>
</evidence>
<dbReference type="Pfam" id="PF13378">
    <property type="entry name" value="MR_MLE_C"/>
    <property type="match status" value="1"/>
</dbReference>
<sequence>MRIDSFSLRLSDPLATSAGTIEARDGFTVSYRHRGHSGVGEATPLAGWTESLEECRGALDRAAAAADEDASAESGTGHGAALLELDAAETPAARHGFASALLDADARADGVPLYEWFAPDADTVRSVPVNATLGDAPVDETVAAAEDAVESGFGCLKIKVGARPVEEDIERVRGVRESVGEGVELRVDANAAYDRETARAAIDGFANAAVAYVEQPLPAEDLEGHRDLRGNGVGIALDESLTDCIAQEIIDADAADVLVLKPMVVGGPGNAHTLAMRARDHGIEPVVSTTIDGVLARTTAVHVAAAIDDIRPCGLATADRLAEDLGPDPCAVEDGRIAVPQEPGLGAEVADV</sequence>
<dbReference type="UniPathway" id="UPA00079"/>
<dbReference type="EC" id="4.2.1.113" evidence="4"/>
<reference evidence="6 7" key="1">
    <citation type="journal article" date="2019" name="Nat. Commun.">
        <title>A new type of DNA phosphorothioation-based antiviral system in archaea.</title>
        <authorList>
            <person name="Xiong L."/>
            <person name="Liu S."/>
            <person name="Chen S."/>
            <person name="Xiao Y."/>
            <person name="Zhu B."/>
            <person name="Gao Y."/>
            <person name="Zhang Y."/>
            <person name="Chen B."/>
            <person name="Luo J."/>
            <person name="Deng Z."/>
            <person name="Chen X."/>
            <person name="Wang L."/>
            <person name="Chen S."/>
        </authorList>
    </citation>
    <scope>NUCLEOTIDE SEQUENCE [LARGE SCALE GENOMIC DNA]</scope>
    <source>
        <strain evidence="6 7">CBA1105</strain>
    </source>
</reference>
<feature type="domain" description="Mandelate racemase/muconate lactonizing enzyme C-terminal" evidence="5">
    <location>
        <begin position="138"/>
        <end position="235"/>
    </location>
</feature>